<keyword evidence="1" id="KW-0145">Chemotaxis</keyword>
<evidence type="ECO:0000313" key="8">
    <source>
        <dbReference type="EMBL" id="MBB6480201.1"/>
    </source>
</evidence>
<keyword evidence="5" id="KW-1133">Transmembrane helix</keyword>
<reference evidence="8 9" key="1">
    <citation type="submission" date="2020-08" db="EMBL/GenBank/DDBJ databases">
        <title>Genomic Encyclopedia of Type Strains, Phase IV (KMG-IV): sequencing the most valuable type-strain genomes for metagenomic binning, comparative biology and taxonomic classification.</title>
        <authorList>
            <person name="Goeker M."/>
        </authorList>
    </citation>
    <scope>NUCLEOTIDE SEQUENCE [LARGE SCALE GENOMIC DNA]</scope>
    <source>
        <strain evidence="8 9">DSM 2461</strain>
    </source>
</reference>
<dbReference type="GO" id="GO:0005886">
    <property type="term" value="C:plasma membrane"/>
    <property type="evidence" value="ECO:0007669"/>
    <property type="project" value="TreeGrafter"/>
</dbReference>
<protein>
    <submittedName>
        <fullName evidence="8">Methyl-accepting chemotaxis protein</fullName>
    </submittedName>
</protein>
<evidence type="ECO:0000259" key="7">
    <source>
        <dbReference type="PROSITE" id="PS50885"/>
    </source>
</evidence>
<dbReference type="GO" id="GO:0007165">
    <property type="term" value="P:signal transduction"/>
    <property type="evidence" value="ECO:0007669"/>
    <property type="project" value="UniProtKB-KW"/>
</dbReference>
<proteinExistence type="inferred from homology"/>
<dbReference type="InterPro" id="IPR051310">
    <property type="entry name" value="MCP_chemotaxis"/>
</dbReference>
<dbReference type="PROSITE" id="PS50111">
    <property type="entry name" value="CHEMOTAXIS_TRANSDUC_2"/>
    <property type="match status" value="1"/>
</dbReference>
<comment type="similarity">
    <text evidence="2">Belongs to the methyl-accepting chemotaxis (MCP) protein family.</text>
</comment>
<name>A0A841RA10_9SPIO</name>
<dbReference type="PRINTS" id="PR00260">
    <property type="entry name" value="CHEMTRNSDUCR"/>
</dbReference>
<evidence type="ECO:0000256" key="5">
    <source>
        <dbReference type="SAM" id="Phobius"/>
    </source>
</evidence>
<accession>A0A841RA10</accession>
<dbReference type="AlphaFoldDB" id="A0A841RA10"/>
<evidence type="ECO:0000313" key="9">
    <source>
        <dbReference type="Proteomes" id="UP000587760"/>
    </source>
</evidence>
<feature type="domain" description="HAMP" evidence="7">
    <location>
        <begin position="357"/>
        <end position="396"/>
    </location>
</feature>
<comment type="caution">
    <text evidence="8">The sequence shown here is derived from an EMBL/GenBank/DDBJ whole genome shotgun (WGS) entry which is preliminary data.</text>
</comment>
<organism evidence="8 9">
    <name type="scientific">Spirochaeta isovalerica</name>
    <dbReference type="NCBI Taxonomy" id="150"/>
    <lineage>
        <taxon>Bacteria</taxon>
        <taxon>Pseudomonadati</taxon>
        <taxon>Spirochaetota</taxon>
        <taxon>Spirochaetia</taxon>
        <taxon>Spirochaetales</taxon>
        <taxon>Spirochaetaceae</taxon>
        <taxon>Spirochaeta</taxon>
    </lineage>
</organism>
<evidence type="ECO:0000256" key="3">
    <source>
        <dbReference type="PROSITE-ProRule" id="PRU00284"/>
    </source>
</evidence>
<dbReference type="RefSeq" id="WP_184746113.1">
    <property type="nucleotide sequence ID" value="NZ_JACHGJ010000002.1"/>
</dbReference>
<gene>
    <name evidence="8" type="ORF">HNR50_001859</name>
</gene>
<dbReference type="EMBL" id="JACHGJ010000002">
    <property type="protein sequence ID" value="MBB6480201.1"/>
    <property type="molecule type" value="Genomic_DNA"/>
</dbReference>
<sequence length="631" mass="69216">MKLRVQFIFISGVPLLGIAVIFLIGLLAFNRINSGMDEMISLQNDRATMLNADRDAYQVYVTELEAQTSRTLDELRELDSSNKENLQQTKERILVPAENFTVDMSEQLDRFKRENAVWEEQSRKGFDLSLKLFNDEQAIRAASLAAEEAFGEMRDRIDRIGEIIDNSLKVNLSDSRRRSLESALSLVLNGDRDAYQAYVAQLKVPAVQTPEELKALDDSNLENMEQTEERVSEAARIAGGQALVIDKEFREYFELWKSEMRKVVELQEKVFSGIGERNNYLTDNAVRFDEMRDAIDQLGQMQDVRSENLSTQMSREIAVTRVQYLIIFIISVAIALVSSILISSSLLKAISMNIHLAEEISRGNLTLSLPATRKDEMGDLNHTLEVMRLKLKEIITIVKDSSVYVSNGSQQLSDSAQGLSAGASEQASSTEEVSSSMEQMGSSIDQNSSIAGETSDISRSVSSRAAESGEAVLQTVSAMKEISEKIGIVSEMANQTNLLALNAAIEAARAGEAGKGFAVVASEVRKLAENSGNSASVITNLAENSLGIAQKAGQMIQTLVEDIQKTSQLIQEISASGMEQSQGMIQVNAAISQLDKVTQGNAAAAEEIASTAEELASQAELLSKEISFFEV</sequence>
<evidence type="ECO:0000256" key="1">
    <source>
        <dbReference type="ARBA" id="ARBA00022500"/>
    </source>
</evidence>
<evidence type="ECO:0000256" key="2">
    <source>
        <dbReference type="ARBA" id="ARBA00029447"/>
    </source>
</evidence>
<dbReference type="SMART" id="SM00283">
    <property type="entry name" value="MA"/>
    <property type="match status" value="1"/>
</dbReference>
<evidence type="ECO:0000259" key="6">
    <source>
        <dbReference type="PROSITE" id="PS50111"/>
    </source>
</evidence>
<dbReference type="GO" id="GO:0004888">
    <property type="term" value="F:transmembrane signaling receptor activity"/>
    <property type="evidence" value="ECO:0007669"/>
    <property type="project" value="InterPro"/>
</dbReference>
<dbReference type="GO" id="GO:0006935">
    <property type="term" value="P:chemotaxis"/>
    <property type="evidence" value="ECO:0007669"/>
    <property type="project" value="UniProtKB-KW"/>
</dbReference>
<keyword evidence="9" id="KW-1185">Reference proteome</keyword>
<feature type="transmembrane region" description="Helical" evidence="5">
    <location>
        <begin position="322"/>
        <end position="342"/>
    </location>
</feature>
<dbReference type="PANTHER" id="PTHR43531:SF11">
    <property type="entry name" value="METHYL-ACCEPTING CHEMOTAXIS PROTEIN 3"/>
    <property type="match status" value="1"/>
</dbReference>
<dbReference type="Gene3D" id="1.10.287.950">
    <property type="entry name" value="Methyl-accepting chemotaxis protein"/>
    <property type="match status" value="1"/>
</dbReference>
<dbReference type="Proteomes" id="UP000587760">
    <property type="component" value="Unassembled WGS sequence"/>
</dbReference>
<dbReference type="InterPro" id="IPR004089">
    <property type="entry name" value="MCPsignal_dom"/>
</dbReference>
<dbReference type="PANTHER" id="PTHR43531">
    <property type="entry name" value="PROTEIN ICFG"/>
    <property type="match status" value="1"/>
</dbReference>
<feature type="region of interest" description="Disordered" evidence="4">
    <location>
        <begin position="415"/>
        <end position="463"/>
    </location>
</feature>
<dbReference type="CDD" id="cd06225">
    <property type="entry name" value="HAMP"/>
    <property type="match status" value="1"/>
</dbReference>
<dbReference type="SUPFAM" id="SSF58104">
    <property type="entry name" value="Methyl-accepting chemotaxis protein (MCP) signaling domain"/>
    <property type="match status" value="1"/>
</dbReference>
<dbReference type="Pfam" id="PF00015">
    <property type="entry name" value="MCPsignal"/>
    <property type="match status" value="1"/>
</dbReference>
<dbReference type="PROSITE" id="PS50885">
    <property type="entry name" value="HAMP"/>
    <property type="match status" value="1"/>
</dbReference>
<keyword evidence="5" id="KW-0472">Membrane</keyword>
<dbReference type="InterPro" id="IPR004090">
    <property type="entry name" value="Chemotax_Me-accpt_rcpt"/>
</dbReference>
<keyword evidence="5" id="KW-0812">Transmembrane</keyword>
<keyword evidence="3" id="KW-0807">Transducer</keyword>
<dbReference type="InterPro" id="IPR003660">
    <property type="entry name" value="HAMP_dom"/>
</dbReference>
<feature type="transmembrane region" description="Helical" evidence="5">
    <location>
        <begin position="6"/>
        <end position="29"/>
    </location>
</feature>
<feature type="domain" description="Methyl-accepting transducer" evidence="6">
    <location>
        <begin position="401"/>
        <end position="616"/>
    </location>
</feature>
<evidence type="ECO:0000256" key="4">
    <source>
        <dbReference type="SAM" id="MobiDB-lite"/>
    </source>
</evidence>
<dbReference type="Pfam" id="PF00672">
    <property type="entry name" value="HAMP"/>
    <property type="match status" value="1"/>
</dbReference>
<dbReference type="SMART" id="SM00304">
    <property type="entry name" value="HAMP"/>
    <property type="match status" value="1"/>
</dbReference>